<dbReference type="Proteomes" id="UP000250918">
    <property type="component" value="Unassembled WGS sequence"/>
</dbReference>
<organism evidence="2 3">
    <name type="scientific">candidate division GN15 bacterium</name>
    <dbReference type="NCBI Taxonomy" id="2072418"/>
    <lineage>
        <taxon>Bacteria</taxon>
        <taxon>candidate division GN15</taxon>
    </lineage>
</organism>
<proteinExistence type="predicted"/>
<evidence type="ECO:0000313" key="3">
    <source>
        <dbReference type="Proteomes" id="UP000250918"/>
    </source>
</evidence>
<sequence length="75" mass="8414">MIERTVLHIVSLGFVALSIVLWIMDSFPSVFVSLMLAFVIALINCIRHNNPAQVDCDIERLNAESGWSRAGEVRK</sequence>
<comment type="caution">
    <text evidence="2">The sequence shown here is derived from an EMBL/GenBank/DDBJ whole genome shotgun (WGS) entry which is preliminary data.</text>
</comment>
<accession>A0A855X091</accession>
<feature type="transmembrane region" description="Helical" evidence="1">
    <location>
        <begin position="30"/>
        <end position="46"/>
    </location>
</feature>
<keyword evidence="1" id="KW-0812">Transmembrane</keyword>
<evidence type="ECO:0000313" key="2">
    <source>
        <dbReference type="EMBL" id="PWB68428.1"/>
    </source>
</evidence>
<reference evidence="2 3" key="1">
    <citation type="journal article" date="2018" name="ISME J.">
        <title>A methanotrophic archaeon couples anaerobic oxidation of methane to Fe(III) reduction.</title>
        <authorList>
            <person name="Cai C."/>
            <person name="Leu A.O."/>
            <person name="Xie G.J."/>
            <person name="Guo J."/>
            <person name="Feng Y."/>
            <person name="Zhao J.X."/>
            <person name="Tyson G.W."/>
            <person name="Yuan Z."/>
            <person name="Hu S."/>
        </authorList>
    </citation>
    <scope>NUCLEOTIDE SEQUENCE [LARGE SCALE GENOMIC DNA]</scope>
    <source>
        <strain evidence="2">FeB_12</strain>
    </source>
</reference>
<feature type="transmembrane region" description="Helical" evidence="1">
    <location>
        <begin position="7"/>
        <end position="24"/>
    </location>
</feature>
<keyword evidence="1" id="KW-1133">Transmembrane helix</keyword>
<dbReference type="EMBL" id="PQAP01000201">
    <property type="protein sequence ID" value="PWB68428.1"/>
    <property type="molecule type" value="Genomic_DNA"/>
</dbReference>
<gene>
    <name evidence="2" type="ORF">C3F09_11625</name>
</gene>
<protein>
    <submittedName>
        <fullName evidence="2">Uncharacterized protein</fullName>
    </submittedName>
</protein>
<name>A0A855X091_9BACT</name>
<evidence type="ECO:0000256" key="1">
    <source>
        <dbReference type="SAM" id="Phobius"/>
    </source>
</evidence>
<keyword evidence="1" id="KW-0472">Membrane</keyword>
<dbReference type="AlphaFoldDB" id="A0A855X091"/>